<keyword evidence="4" id="KW-1185">Reference proteome</keyword>
<evidence type="ECO:0000313" key="3">
    <source>
        <dbReference type="EMBL" id="KJZ73727.1"/>
    </source>
</evidence>
<accession>A0A0F7ZZ74</accession>
<dbReference type="AlphaFoldDB" id="A0A0F7ZZ74"/>
<dbReference type="PROSITE" id="PS00166">
    <property type="entry name" value="ENOYL_COA_HYDRATASE"/>
    <property type="match status" value="1"/>
</dbReference>
<evidence type="ECO:0008006" key="5">
    <source>
        <dbReference type="Google" id="ProtNLM"/>
    </source>
</evidence>
<dbReference type="OrthoDB" id="2018133at2759"/>
<evidence type="ECO:0000256" key="2">
    <source>
        <dbReference type="RuleBase" id="RU003707"/>
    </source>
</evidence>
<sequence>MSIPESPVLVEKLPDGITTITINRPRARNAVNSATAHLLTRAFTSFENDDSQKVCVFSGVGNFCAGYDLHQVAQTTSGQPLAEPVDAVNGAPGPMGPSRMALSKPVVAAVSGHAVAGGLELSLLADIRVADSTAVFGVFCRRFGVPLIDGGTVRLQKVVGLGRAMDMILTGRPVGADEALSFGLVNYVVAEGAALSAAMDLARSLLVFPQKCMSADLVSTHYSAYDARSLEDALRFEFDNGSRVIQEESVQGATRFHNGDGRGGSFSKPHI</sequence>
<reference evidence="3 4" key="1">
    <citation type="journal article" date="2014" name="Genome Biol. Evol.">
        <title>Comparative genomics and transcriptomics analyses reveal divergent lifestyle features of nematode endoparasitic fungus Hirsutella minnesotensis.</title>
        <authorList>
            <person name="Lai Y."/>
            <person name="Liu K."/>
            <person name="Zhang X."/>
            <person name="Zhang X."/>
            <person name="Li K."/>
            <person name="Wang N."/>
            <person name="Shu C."/>
            <person name="Wu Y."/>
            <person name="Wang C."/>
            <person name="Bushley K.E."/>
            <person name="Xiang M."/>
            <person name="Liu X."/>
        </authorList>
    </citation>
    <scope>NUCLEOTIDE SEQUENCE [LARGE SCALE GENOMIC DNA]</scope>
    <source>
        <strain evidence="3 4">3608</strain>
    </source>
</reference>
<dbReference type="PANTHER" id="PTHR43802">
    <property type="entry name" value="ENOYL-COA HYDRATASE"/>
    <property type="match status" value="1"/>
</dbReference>
<dbReference type="InterPro" id="IPR018376">
    <property type="entry name" value="Enoyl-CoA_hyd/isom_CS"/>
</dbReference>
<dbReference type="Pfam" id="PF00378">
    <property type="entry name" value="ECH_1"/>
    <property type="match status" value="1"/>
</dbReference>
<proteinExistence type="inferred from homology"/>
<name>A0A0F7ZZ74_9HYPO</name>
<organism evidence="3 4">
    <name type="scientific">Hirsutella minnesotensis 3608</name>
    <dbReference type="NCBI Taxonomy" id="1043627"/>
    <lineage>
        <taxon>Eukaryota</taxon>
        <taxon>Fungi</taxon>
        <taxon>Dikarya</taxon>
        <taxon>Ascomycota</taxon>
        <taxon>Pezizomycotina</taxon>
        <taxon>Sordariomycetes</taxon>
        <taxon>Hypocreomycetidae</taxon>
        <taxon>Hypocreales</taxon>
        <taxon>Ophiocordycipitaceae</taxon>
        <taxon>Hirsutella</taxon>
    </lineage>
</organism>
<dbReference type="GO" id="GO:0003824">
    <property type="term" value="F:catalytic activity"/>
    <property type="evidence" value="ECO:0007669"/>
    <property type="project" value="InterPro"/>
</dbReference>
<dbReference type="Gene3D" id="3.90.226.10">
    <property type="entry name" value="2-enoyl-CoA Hydratase, Chain A, domain 1"/>
    <property type="match status" value="1"/>
</dbReference>
<dbReference type="Proteomes" id="UP000054481">
    <property type="component" value="Unassembled WGS sequence"/>
</dbReference>
<dbReference type="InterPro" id="IPR001753">
    <property type="entry name" value="Enoyl-CoA_hydra/iso"/>
</dbReference>
<dbReference type="EMBL" id="KQ030532">
    <property type="protein sequence ID" value="KJZ73727.1"/>
    <property type="molecule type" value="Genomic_DNA"/>
</dbReference>
<dbReference type="InterPro" id="IPR029045">
    <property type="entry name" value="ClpP/crotonase-like_dom_sf"/>
</dbReference>
<dbReference type="CDD" id="cd06558">
    <property type="entry name" value="crotonase-like"/>
    <property type="match status" value="1"/>
</dbReference>
<comment type="similarity">
    <text evidence="1 2">Belongs to the enoyl-CoA hydratase/isomerase family.</text>
</comment>
<dbReference type="SUPFAM" id="SSF52096">
    <property type="entry name" value="ClpP/crotonase"/>
    <property type="match status" value="1"/>
</dbReference>
<dbReference type="NCBIfam" id="NF006108">
    <property type="entry name" value="PRK08259.1"/>
    <property type="match status" value="1"/>
</dbReference>
<evidence type="ECO:0000313" key="4">
    <source>
        <dbReference type="Proteomes" id="UP000054481"/>
    </source>
</evidence>
<evidence type="ECO:0000256" key="1">
    <source>
        <dbReference type="ARBA" id="ARBA00005254"/>
    </source>
</evidence>
<protein>
    <recommendedName>
        <fullName evidence="5">Enoyl-CoA hydratase</fullName>
    </recommendedName>
</protein>
<dbReference type="PANTHER" id="PTHR43802:SF1">
    <property type="entry name" value="IP11341P-RELATED"/>
    <property type="match status" value="1"/>
</dbReference>
<gene>
    <name evidence="3" type="ORF">HIM_06845</name>
</gene>
<dbReference type="Gene3D" id="1.10.287.2460">
    <property type="match status" value="1"/>
</dbReference>